<organism evidence="1 2">
    <name type="scientific">Desulfosporosinus metallidurans</name>
    <dbReference type="NCBI Taxonomy" id="1888891"/>
    <lineage>
        <taxon>Bacteria</taxon>
        <taxon>Bacillati</taxon>
        <taxon>Bacillota</taxon>
        <taxon>Clostridia</taxon>
        <taxon>Eubacteriales</taxon>
        <taxon>Desulfitobacteriaceae</taxon>
        <taxon>Desulfosporosinus</taxon>
    </lineage>
</organism>
<sequence>MLKDNKTMVVFSGDLAKALASIIIANGAVAANKIGNDKHPMPLVKSCSRVNPGFNC</sequence>
<dbReference type="Gene3D" id="3.40.1260.10">
    <property type="entry name" value="DsrEFH-like"/>
    <property type="match status" value="1"/>
</dbReference>
<proteinExistence type="predicted"/>
<gene>
    <name evidence="1" type="ORF">DSOL_2815</name>
</gene>
<reference evidence="1 2" key="1">
    <citation type="submission" date="2016-09" db="EMBL/GenBank/DDBJ databases">
        <title>Complete genome of Desulfosporosinus sp. OL.</title>
        <authorList>
            <person name="Mardanov A."/>
            <person name="Beletsky A."/>
            <person name="Panova A."/>
            <person name="Karnachuk O."/>
            <person name="Ravin N."/>
        </authorList>
    </citation>
    <scope>NUCLEOTIDE SEQUENCE [LARGE SCALE GENOMIC DNA]</scope>
    <source>
        <strain evidence="1 2">OL</strain>
    </source>
</reference>
<dbReference type="EMBL" id="MLBF01000020">
    <property type="protein sequence ID" value="OLN31205.1"/>
    <property type="molecule type" value="Genomic_DNA"/>
</dbReference>
<protein>
    <submittedName>
        <fullName evidence="1">Uncharacterized protein</fullName>
    </submittedName>
</protein>
<dbReference type="AlphaFoldDB" id="A0A1Q8QV51"/>
<accession>A0A1Q8QV51</accession>
<name>A0A1Q8QV51_9FIRM</name>
<dbReference type="Proteomes" id="UP000186102">
    <property type="component" value="Unassembled WGS sequence"/>
</dbReference>
<comment type="caution">
    <text evidence="1">The sequence shown here is derived from an EMBL/GenBank/DDBJ whole genome shotgun (WGS) entry which is preliminary data.</text>
</comment>
<keyword evidence="2" id="KW-1185">Reference proteome</keyword>
<evidence type="ECO:0000313" key="2">
    <source>
        <dbReference type="Proteomes" id="UP000186102"/>
    </source>
</evidence>
<evidence type="ECO:0000313" key="1">
    <source>
        <dbReference type="EMBL" id="OLN31205.1"/>
    </source>
</evidence>
<dbReference type="InterPro" id="IPR027396">
    <property type="entry name" value="DsrEFH-like"/>
</dbReference>